<dbReference type="SUPFAM" id="SSF161098">
    <property type="entry name" value="MetI-like"/>
    <property type="match status" value="1"/>
</dbReference>
<dbReference type="InterPro" id="IPR006059">
    <property type="entry name" value="SBP"/>
</dbReference>
<dbReference type="PROSITE" id="PS50928">
    <property type="entry name" value="ABC_TM1"/>
    <property type="match status" value="1"/>
</dbReference>
<dbReference type="Gene3D" id="1.10.3720.10">
    <property type="entry name" value="MetI-like"/>
    <property type="match status" value="1"/>
</dbReference>
<dbReference type="PANTHER" id="PTHR30193:SF41">
    <property type="entry name" value="DIACETYLCHITOBIOSE UPTAKE SYSTEM PERMEASE PROTEIN NGCF"/>
    <property type="match status" value="1"/>
</dbReference>
<dbReference type="SUPFAM" id="SSF53850">
    <property type="entry name" value="Periplasmic binding protein-like II"/>
    <property type="match status" value="1"/>
</dbReference>
<dbReference type="InterPro" id="IPR035906">
    <property type="entry name" value="MetI-like_sf"/>
</dbReference>
<evidence type="ECO:0000313" key="10">
    <source>
        <dbReference type="Proteomes" id="UP000309215"/>
    </source>
</evidence>
<comment type="caution">
    <text evidence="9">The sequence shown here is derived from an EMBL/GenBank/DDBJ whole genome shotgun (WGS) entry which is preliminary data.</text>
</comment>
<dbReference type="OrthoDB" id="9766758at2"/>
<feature type="transmembrane region" description="Helical" evidence="7">
    <location>
        <begin position="502"/>
        <end position="531"/>
    </location>
</feature>
<dbReference type="RefSeq" id="WP_136932860.1">
    <property type="nucleotide sequence ID" value="NZ_SSMQ01000041.1"/>
</dbReference>
<keyword evidence="5 7" id="KW-1133">Transmembrane helix</keyword>
<evidence type="ECO:0000256" key="6">
    <source>
        <dbReference type="ARBA" id="ARBA00023136"/>
    </source>
</evidence>
<evidence type="ECO:0000259" key="8">
    <source>
        <dbReference type="PROSITE" id="PS50928"/>
    </source>
</evidence>
<feature type="transmembrane region" description="Helical" evidence="7">
    <location>
        <begin position="705"/>
        <end position="723"/>
    </location>
</feature>
<protein>
    <submittedName>
        <fullName evidence="9">Extracellular solute-binding protein</fullName>
    </submittedName>
</protein>
<evidence type="ECO:0000256" key="1">
    <source>
        <dbReference type="ARBA" id="ARBA00004651"/>
    </source>
</evidence>
<dbReference type="GO" id="GO:0055085">
    <property type="term" value="P:transmembrane transport"/>
    <property type="evidence" value="ECO:0007669"/>
    <property type="project" value="InterPro"/>
</dbReference>
<proteinExistence type="inferred from homology"/>
<sequence>MKSTQRRRFPAFGVFFALFVVVFFSRAAQAEPIRLWHAQRGDEQKALEEIVARFPGERVELLALPSDAFKSKVSAAVQFGEGPDLFLDAHDKLGDYDGRKVVAPVGDALDRDAFAGPTLAAVSLHGEPYGVPITQKSVALYVNTDLVKDLPADLESIAAIGKTLPAGVVPLAYNSQSTYYHAGFVHAFGGLMLTPGDQFGFVGPAAEKSLDFVLDLRAQKVVAEDTDVSVVTNLFRSGKAAFAIDGPWLATSLAEAPSLHYRVAPLPLVRAAGKPILPYLGVEAVMLTPKGATRPEVRALARLLASPEATRIRLERARTLPARIDVPLPPEDAFLAAFAEQAKSTVAMPSSLAMNAVWEPSDRAIRKVLRRDALPSPALSEAKRRFDDVRRPSPPPASRTPGLVVFGALLLLGALSLVRRAKDPEFRKHVKRSLPAYAYVTHAVIAVGVLVILPLVLGALTSLLGGSIQNLKEVGWHNYVGLENFVQILTARGGSLLSTGSFYVVLLVTVLWTVINVFFHVALGVALALLLSRPLLRLRALYRVLLIIPWAVPSYVTALAWKGMFHRQFGAVTGLIHALNNTFGTSLEPISWFARFSTAFAANVATNVWLGFPFMMVVTIGALTAVPDDVLEAAKVDGASRWQRLWLVTLPMIRPSLLPAVTMGAVWTFNMFNVVFLVSGGEPDGTTEILVTEAYRWAFTRNAQYGYAAAYAVLIFLLLFGRTRLSDWFAERREAREKAASAAAIAKAAGGAA</sequence>
<evidence type="ECO:0000256" key="4">
    <source>
        <dbReference type="ARBA" id="ARBA00022692"/>
    </source>
</evidence>
<dbReference type="AlphaFoldDB" id="A0A4U1J271"/>
<feature type="transmembrane region" description="Helical" evidence="7">
    <location>
        <begin position="608"/>
        <end position="626"/>
    </location>
</feature>
<evidence type="ECO:0000256" key="3">
    <source>
        <dbReference type="ARBA" id="ARBA00022475"/>
    </source>
</evidence>
<dbReference type="Proteomes" id="UP000309215">
    <property type="component" value="Unassembled WGS sequence"/>
</dbReference>
<feature type="transmembrane region" description="Helical" evidence="7">
    <location>
        <begin position="646"/>
        <end position="669"/>
    </location>
</feature>
<feature type="transmembrane region" description="Helical" evidence="7">
    <location>
        <begin position="400"/>
        <end position="418"/>
    </location>
</feature>
<evidence type="ECO:0000313" key="9">
    <source>
        <dbReference type="EMBL" id="TKD01168.1"/>
    </source>
</evidence>
<dbReference type="Pfam" id="PF00528">
    <property type="entry name" value="BPD_transp_1"/>
    <property type="match status" value="1"/>
</dbReference>
<feature type="transmembrane region" description="Helical" evidence="7">
    <location>
        <begin position="540"/>
        <end position="561"/>
    </location>
</feature>
<dbReference type="PANTHER" id="PTHR30193">
    <property type="entry name" value="ABC TRANSPORTER PERMEASE PROTEIN"/>
    <property type="match status" value="1"/>
</dbReference>
<comment type="similarity">
    <text evidence="7">Belongs to the binding-protein-dependent transport system permease family.</text>
</comment>
<organism evidence="9 10">
    <name type="scientific">Polyangium fumosum</name>
    <dbReference type="NCBI Taxonomy" id="889272"/>
    <lineage>
        <taxon>Bacteria</taxon>
        <taxon>Pseudomonadati</taxon>
        <taxon>Myxococcota</taxon>
        <taxon>Polyangia</taxon>
        <taxon>Polyangiales</taxon>
        <taxon>Polyangiaceae</taxon>
        <taxon>Polyangium</taxon>
    </lineage>
</organism>
<dbReference type="GO" id="GO:0005886">
    <property type="term" value="C:plasma membrane"/>
    <property type="evidence" value="ECO:0007669"/>
    <property type="project" value="UniProtKB-SubCell"/>
</dbReference>
<keyword evidence="2 7" id="KW-0813">Transport</keyword>
<evidence type="ECO:0000256" key="7">
    <source>
        <dbReference type="RuleBase" id="RU363032"/>
    </source>
</evidence>
<dbReference type="Pfam" id="PF01547">
    <property type="entry name" value="SBP_bac_1"/>
    <property type="match status" value="1"/>
</dbReference>
<keyword evidence="10" id="KW-1185">Reference proteome</keyword>
<dbReference type="InterPro" id="IPR000515">
    <property type="entry name" value="MetI-like"/>
</dbReference>
<gene>
    <name evidence="9" type="ORF">E8A74_31710</name>
</gene>
<evidence type="ECO:0000256" key="5">
    <source>
        <dbReference type="ARBA" id="ARBA00022989"/>
    </source>
</evidence>
<keyword evidence="3" id="KW-1003">Cell membrane</keyword>
<name>A0A4U1J271_9BACT</name>
<dbReference type="InterPro" id="IPR051393">
    <property type="entry name" value="ABC_transporter_permease"/>
</dbReference>
<dbReference type="EMBL" id="SSMQ01000041">
    <property type="protein sequence ID" value="TKD01168.1"/>
    <property type="molecule type" value="Genomic_DNA"/>
</dbReference>
<reference evidence="9 10" key="1">
    <citation type="submission" date="2019-04" db="EMBL/GenBank/DDBJ databases">
        <authorList>
            <person name="Li Y."/>
            <person name="Wang J."/>
        </authorList>
    </citation>
    <scope>NUCLEOTIDE SEQUENCE [LARGE SCALE GENOMIC DNA]</scope>
    <source>
        <strain evidence="9 10">DSM 14668</strain>
    </source>
</reference>
<feature type="transmembrane region" description="Helical" evidence="7">
    <location>
        <begin position="439"/>
        <end position="464"/>
    </location>
</feature>
<accession>A0A4U1J271</accession>
<comment type="subcellular location">
    <subcellularLocation>
        <location evidence="1 7">Cell membrane</location>
        <topology evidence="1 7">Multi-pass membrane protein</topology>
    </subcellularLocation>
</comment>
<dbReference type="Gene3D" id="3.40.190.10">
    <property type="entry name" value="Periplasmic binding protein-like II"/>
    <property type="match status" value="2"/>
</dbReference>
<evidence type="ECO:0000256" key="2">
    <source>
        <dbReference type="ARBA" id="ARBA00022448"/>
    </source>
</evidence>
<feature type="domain" description="ABC transmembrane type-1" evidence="8">
    <location>
        <begin position="506"/>
        <end position="726"/>
    </location>
</feature>
<dbReference type="CDD" id="cd06261">
    <property type="entry name" value="TM_PBP2"/>
    <property type="match status" value="1"/>
</dbReference>
<keyword evidence="4 7" id="KW-0812">Transmembrane</keyword>
<keyword evidence="6 7" id="KW-0472">Membrane</keyword>